<dbReference type="InterPro" id="IPR017853">
    <property type="entry name" value="GH"/>
</dbReference>
<dbReference type="EMBL" id="FOJM01000007">
    <property type="protein sequence ID" value="SFA48856.1"/>
    <property type="molecule type" value="Genomic_DNA"/>
</dbReference>
<dbReference type="Gene3D" id="3.20.20.80">
    <property type="entry name" value="Glycosidases"/>
    <property type="match status" value="1"/>
</dbReference>
<dbReference type="SUPFAM" id="SSF54556">
    <property type="entry name" value="Chitinase insertion domain"/>
    <property type="match status" value="1"/>
</dbReference>
<keyword evidence="7" id="KW-1185">Reference proteome</keyword>
<sequence length="378" mass="42240">MFKNIGNLSLICLLTAFSLFAGNLQAQKTVKPNVIAYYTGQGSVIDSFPIEKISHLIYSFGHLKGDSLNIRAAKDSALISKMVELKKRNPDLKVMIAMGGWSGCATCSEVFARNKGRKTFAKTTKALLDFFKADGIDLDWEYPAVLGYPGHRYMPADKHNFTLLVKELRNKLGKKAEISFAAGGTQNCIDSCFEWDRVMPLVNRVNVMSYDLVSGYATQSGHHTPLYSTPQQTLSGDYAVKALIGLGVPARKIALGAAFYARIFENTTDADHGLYQPTKFLKGVSFKDFGKQFSTENGYTYFWDGTAEAPYYYNPQTRYFATFDDPKSVSLKTKYAIDQKLNGIMFWELTDDKYNNGLLDVIDQTIKDYLGLPKVTTQ</sequence>
<dbReference type="GO" id="GO:0006032">
    <property type="term" value="P:chitin catabolic process"/>
    <property type="evidence" value="ECO:0007669"/>
    <property type="project" value="UniProtKB-KW"/>
</dbReference>
<dbReference type="GO" id="GO:0008061">
    <property type="term" value="F:chitin binding"/>
    <property type="evidence" value="ECO:0007669"/>
    <property type="project" value="InterPro"/>
</dbReference>
<dbReference type="InterPro" id="IPR001223">
    <property type="entry name" value="Glyco_hydro18_cat"/>
</dbReference>
<keyword evidence="4" id="KW-0732">Signal</keyword>
<keyword evidence="3" id="KW-0146">Chitin degradation</keyword>
<name>A0A1I0TCY4_9SPHI</name>
<evidence type="ECO:0000256" key="3">
    <source>
        <dbReference type="ARBA" id="ARBA00023024"/>
    </source>
</evidence>
<keyword evidence="3" id="KW-0624">Polysaccharide degradation</keyword>
<keyword evidence="3" id="KW-0119">Carbohydrate metabolism</keyword>
<feature type="signal peptide" evidence="4">
    <location>
        <begin position="1"/>
        <end position="21"/>
    </location>
</feature>
<dbReference type="SMART" id="SM00636">
    <property type="entry name" value="Glyco_18"/>
    <property type="match status" value="1"/>
</dbReference>
<feature type="chain" id="PRO_5011617739" description="chitinase" evidence="4">
    <location>
        <begin position="22"/>
        <end position="378"/>
    </location>
</feature>
<evidence type="ECO:0000259" key="5">
    <source>
        <dbReference type="PROSITE" id="PS51910"/>
    </source>
</evidence>
<dbReference type="PROSITE" id="PS51910">
    <property type="entry name" value="GH18_2"/>
    <property type="match status" value="1"/>
</dbReference>
<dbReference type="Pfam" id="PF00704">
    <property type="entry name" value="Glyco_hydro_18"/>
    <property type="match status" value="1"/>
</dbReference>
<comment type="catalytic activity">
    <reaction evidence="1">
        <text>Random endo-hydrolysis of N-acetyl-beta-D-glucosaminide (1-&gt;4)-beta-linkages in chitin and chitodextrins.</text>
        <dbReference type="EC" id="3.2.1.14"/>
    </reaction>
</comment>
<evidence type="ECO:0000256" key="4">
    <source>
        <dbReference type="SAM" id="SignalP"/>
    </source>
</evidence>
<dbReference type="RefSeq" id="WP_244278795.1">
    <property type="nucleotide sequence ID" value="NZ_FOJM01000007.1"/>
</dbReference>
<dbReference type="Proteomes" id="UP000198836">
    <property type="component" value="Unassembled WGS sequence"/>
</dbReference>
<dbReference type="GO" id="GO:0005975">
    <property type="term" value="P:carbohydrate metabolic process"/>
    <property type="evidence" value="ECO:0007669"/>
    <property type="project" value="InterPro"/>
</dbReference>
<reference evidence="7" key="1">
    <citation type="submission" date="2016-10" db="EMBL/GenBank/DDBJ databases">
        <authorList>
            <person name="Varghese N."/>
            <person name="Submissions S."/>
        </authorList>
    </citation>
    <scope>NUCLEOTIDE SEQUENCE [LARGE SCALE GENOMIC DNA]</scope>
    <source>
        <strain evidence="7">DSM 18130</strain>
    </source>
</reference>
<dbReference type="InterPro" id="IPR029070">
    <property type="entry name" value="Chitinase_insertion_sf"/>
</dbReference>
<evidence type="ECO:0000313" key="7">
    <source>
        <dbReference type="Proteomes" id="UP000198836"/>
    </source>
</evidence>
<dbReference type="EC" id="3.2.1.14" evidence="2"/>
<dbReference type="InterPro" id="IPR050314">
    <property type="entry name" value="Glycosyl_Hydrlase_18"/>
</dbReference>
<proteinExistence type="predicted"/>
<dbReference type="STRING" id="332999.SAMN04488511_107240"/>
<dbReference type="GO" id="GO:0008843">
    <property type="term" value="F:endochitinase activity"/>
    <property type="evidence" value="ECO:0007669"/>
    <property type="project" value="UniProtKB-EC"/>
</dbReference>
<dbReference type="AlphaFoldDB" id="A0A1I0TCY4"/>
<feature type="domain" description="GH18" evidence="5">
    <location>
        <begin position="32"/>
        <end position="373"/>
    </location>
</feature>
<evidence type="ECO:0000256" key="1">
    <source>
        <dbReference type="ARBA" id="ARBA00000822"/>
    </source>
</evidence>
<dbReference type="PANTHER" id="PTHR11177">
    <property type="entry name" value="CHITINASE"/>
    <property type="match status" value="1"/>
</dbReference>
<evidence type="ECO:0000313" key="6">
    <source>
        <dbReference type="EMBL" id="SFA48856.1"/>
    </source>
</evidence>
<accession>A0A1I0TCY4</accession>
<dbReference type="PANTHER" id="PTHR11177:SF317">
    <property type="entry name" value="CHITINASE 12-RELATED"/>
    <property type="match status" value="1"/>
</dbReference>
<dbReference type="InterPro" id="IPR011583">
    <property type="entry name" value="Chitinase_II/V-like_cat"/>
</dbReference>
<dbReference type="SUPFAM" id="SSF51445">
    <property type="entry name" value="(Trans)glycosidases"/>
    <property type="match status" value="1"/>
</dbReference>
<gene>
    <name evidence="6" type="ORF">SAMN04488511_107240</name>
</gene>
<dbReference type="Gene3D" id="3.10.50.10">
    <property type="match status" value="1"/>
</dbReference>
<organism evidence="6 7">
    <name type="scientific">Pedobacter suwonensis</name>
    <dbReference type="NCBI Taxonomy" id="332999"/>
    <lineage>
        <taxon>Bacteria</taxon>
        <taxon>Pseudomonadati</taxon>
        <taxon>Bacteroidota</taxon>
        <taxon>Sphingobacteriia</taxon>
        <taxon>Sphingobacteriales</taxon>
        <taxon>Sphingobacteriaceae</taxon>
        <taxon>Pedobacter</taxon>
    </lineage>
</organism>
<protein>
    <recommendedName>
        <fullName evidence="2">chitinase</fullName>
        <ecNumber evidence="2">3.2.1.14</ecNumber>
    </recommendedName>
</protein>
<evidence type="ECO:0000256" key="2">
    <source>
        <dbReference type="ARBA" id="ARBA00012729"/>
    </source>
</evidence>